<evidence type="ECO:0000256" key="10">
    <source>
        <dbReference type="ARBA" id="ARBA00023242"/>
    </source>
</evidence>
<keyword evidence="14" id="KW-1185">Reference proteome</keyword>
<dbReference type="Pfam" id="PF00022">
    <property type="entry name" value="Actin"/>
    <property type="match status" value="1"/>
</dbReference>
<dbReference type="Proteomes" id="UP001306508">
    <property type="component" value="Unassembled WGS sequence"/>
</dbReference>
<dbReference type="FunFam" id="3.90.640.10:FF:000040">
    <property type="entry name" value="Actin-like protein ARP6"/>
    <property type="match status" value="1"/>
</dbReference>
<evidence type="ECO:0000256" key="8">
    <source>
        <dbReference type="ARBA" id="ARBA00023159"/>
    </source>
</evidence>
<comment type="similarity">
    <text evidence="3">Belongs to the actin family. ARP6 subfamily.</text>
</comment>
<protein>
    <recommendedName>
        <fullName evidence="4">Actin-like protein ARP6</fullName>
    </recommendedName>
    <alternativeName>
        <fullName evidence="12">Actin-like protein arp6</fullName>
    </alternativeName>
</protein>
<evidence type="ECO:0000256" key="12">
    <source>
        <dbReference type="ARBA" id="ARBA00073820"/>
    </source>
</evidence>
<keyword evidence="9" id="KW-0804">Transcription</keyword>
<evidence type="ECO:0000256" key="6">
    <source>
        <dbReference type="ARBA" id="ARBA00022853"/>
    </source>
</evidence>
<proteinExistence type="inferred from homology"/>
<evidence type="ECO:0000256" key="11">
    <source>
        <dbReference type="ARBA" id="ARBA00025222"/>
    </source>
</evidence>
<comment type="function">
    <text evidence="11">Component of the SWR1 complex which mediates the ATP-dependent exchange of histone H2A for the H2A variant HZT1 leading to transcriptional regulation of selected genes by chromatin remodeling. Involved in chromosome stability.</text>
</comment>
<keyword evidence="7" id="KW-0805">Transcription regulation</keyword>
<dbReference type="InterPro" id="IPR043129">
    <property type="entry name" value="ATPase_NBD"/>
</dbReference>
<dbReference type="InterPro" id="IPR004000">
    <property type="entry name" value="Actin"/>
</dbReference>
<dbReference type="AlphaFoldDB" id="A0AAN7VYF4"/>
<dbReference type="GO" id="GO:0005634">
    <property type="term" value="C:nucleus"/>
    <property type="evidence" value="ECO:0007669"/>
    <property type="project" value="UniProtKB-SubCell"/>
</dbReference>
<comment type="subcellular location">
    <subcellularLocation>
        <location evidence="2">Cytoplasm</location>
    </subcellularLocation>
    <subcellularLocation>
        <location evidence="1">Nucleus</location>
    </subcellularLocation>
</comment>
<evidence type="ECO:0000313" key="14">
    <source>
        <dbReference type="Proteomes" id="UP001306508"/>
    </source>
</evidence>
<dbReference type="Gene3D" id="3.90.640.10">
    <property type="entry name" value="Actin, Chain A, domain 4"/>
    <property type="match status" value="1"/>
</dbReference>
<dbReference type="GO" id="GO:0006325">
    <property type="term" value="P:chromatin organization"/>
    <property type="evidence" value="ECO:0007669"/>
    <property type="project" value="UniProtKB-KW"/>
</dbReference>
<gene>
    <name evidence="13" type="ORF">RI543_004967</name>
</gene>
<evidence type="ECO:0000256" key="3">
    <source>
        <dbReference type="ARBA" id="ARBA00005665"/>
    </source>
</evidence>
<dbReference type="Gene3D" id="3.30.420.40">
    <property type="match status" value="2"/>
</dbReference>
<keyword evidence="6" id="KW-0156">Chromatin regulator</keyword>
<evidence type="ECO:0000313" key="13">
    <source>
        <dbReference type="EMBL" id="KAK5773659.1"/>
    </source>
</evidence>
<sequence length="445" mass="51565">MSEIPLVIDNGSYEIKFGFANSSRPFRSLNTLGKDKYDALYLGNQIKNIKDISAVTLHRPHKLGQLTSWELQSCLWDYCLYNPDEFDGFHLDNSIRDTHLVTNETCLTIPELSKNMDQVIFEEYEFVSLYKAPSMAYIPFASLNNNNNNSGSDDNDTDNNNTIIFDKGKIEQTNSNIMSLDDSKNRKEYRDFQLVVDSGYNCTWVCPIIKGIPYYKAVKKLDIGGRFLNGFLKETLSFRHYNMMDETILVNNIKEKCLFMSPLSYFDSFKNRMDKSLQYVLPDFHTSFLGYIHDPQDPGDSSKLPSNAQTITLVDERFMIPETFFHPEMAKLLKPGLVETILESISMLPELLQPLMVGNIVCTGGNFNIPHFVSRLTNELQRQLPTDWNCRIITNKKDNELSNWYAMSEFATTDAYKSVRITREEYWEHGIEWCTKNRFGYQNWI</sequence>
<keyword evidence="5" id="KW-0963">Cytoplasm</keyword>
<keyword evidence="8" id="KW-0010">Activator</keyword>
<dbReference type="CDD" id="cd10210">
    <property type="entry name" value="ASKHA_NBD_Arp6"/>
    <property type="match status" value="1"/>
</dbReference>
<dbReference type="SMART" id="SM00268">
    <property type="entry name" value="ACTIN"/>
    <property type="match status" value="1"/>
</dbReference>
<name>A0AAN7VYF4_9SACH</name>
<dbReference type="GO" id="GO:0005737">
    <property type="term" value="C:cytoplasm"/>
    <property type="evidence" value="ECO:0007669"/>
    <property type="project" value="UniProtKB-SubCell"/>
</dbReference>
<reference evidence="14" key="1">
    <citation type="submission" date="2023-07" db="EMBL/GenBank/DDBJ databases">
        <title>A draft genome of Kazachstania heterogenica Y-27499.</title>
        <authorList>
            <person name="Donic C."/>
            <person name="Kralova J.S."/>
            <person name="Fidel L."/>
            <person name="Ben-Dor S."/>
            <person name="Jung S."/>
        </authorList>
    </citation>
    <scope>NUCLEOTIDE SEQUENCE [LARGE SCALE GENOMIC DNA]</scope>
    <source>
        <strain evidence="14">Y27499</strain>
    </source>
</reference>
<evidence type="ECO:0000256" key="7">
    <source>
        <dbReference type="ARBA" id="ARBA00023015"/>
    </source>
</evidence>
<dbReference type="SUPFAM" id="SSF53067">
    <property type="entry name" value="Actin-like ATPase domain"/>
    <property type="match status" value="2"/>
</dbReference>
<evidence type="ECO:0000256" key="4">
    <source>
        <dbReference type="ARBA" id="ARBA00018633"/>
    </source>
</evidence>
<comment type="caution">
    <text evidence="13">The sequence shown here is derived from an EMBL/GenBank/DDBJ whole genome shotgun (WGS) entry which is preliminary data.</text>
</comment>
<evidence type="ECO:0000256" key="2">
    <source>
        <dbReference type="ARBA" id="ARBA00004496"/>
    </source>
</evidence>
<keyword evidence="10" id="KW-0539">Nucleus</keyword>
<dbReference type="EMBL" id="JAWIZZ010000071">
    <property type="protein sequence ID" value="KAK5773659.1"/>
    <property type="molecule type" value="Genomic_DNA"/>
</dbReference>
<dbReference type="PANTHER" id="PTHR11937">
    <property type="entry name" value="ACTIN"/>
    <property type="match status" value="1"/>
</dbReference>
<evidence type="ECO:0000256" key="1">
    <source>
        <dbReference type="ARBA" id="ARBA00004123"/>
    </source>
</evidence>
<evidence type="ECO:0000256" key="5">
    <source>
        <dbReference type="ARBA" id="ARBA00022490"/>
    </source>
</evidence>
<evidence type="ECO:0000256" key="9">
    <source>
        <dbReference type="ARBA" id="ARBA00023163"/>
    </source>
</evidence>
<organism evidence="13 14">
    <name type="scientific">Arxiozyma heterogenica</name>
    <dbReference type="NCBI Taxonomy" id="278026"/>
    <lineage>
        <taxon>Eukaryota</taxon>
        <taxon>Fungi</taxon>
        <taxon>Dikarya</taxon>
        <taxon>Ascomycota</taxon>
        <taxon>Saccharomycotina</taxon>
        <taxon>Saccharomycetes</taxon>
        <taxon>Saccharomycetales</taxon>
        <taxon>Saccharomycetaceae</taxon>
        <taxon>Arxiozyma</taxon>
    </lineage>
</organism>
<accession>A0AAN7VYF4</accession>